<dbReference type="InterPro" id="IPR029044">
    <property type="entry name" value="Nucleotide-diphossugar_trans"/>
</dbReference>
<evidence type="ECO:0000313" key="3">
    <source>
        <dbReference type="Proteomes" id="UP000678499"/>
    </source>
</evidence>
<dbReference type="EMBL" id="OA882114">
    <property type="protein sequence ID" value="CAD7272929.1"/>
    <property type="molecule type" value="Genomic_DNA"/>
</dbReference>
<dbReference type="Gene3D" id="3.90.550.10">
    <property type="entry name" value="Spore Coat Polysaccharide Biosynthesis Protein SpsA, Chain A"/>
    <property type="match status" value="1"/>
</dbReference>
<name>A0A7R9BD04_9CRUS</name>
<dbReference type="AlphaFoldDB" id="A0A7R9BD04"/>
<dbReference type="EMBL" id="CAJPEX010000077">
    <property type="protein sequence ID" value="CAG0913081.1"/>
    <property type="molecule type" value="Genomic_DNA"/>
</dbReference>
<accession>A0A7R9BD04</accession>
<dbReference type="InterPro" id="IPR001173">
    <property type="entry name" value="Glyco_trans_2-like"/>
</dbReference>
<organism evidence="2">
    <name type="scientific">Notodromas monacha</name>
    <dbReference type="NCBI Taxonomy" id="399045"/>
    <lineage>
        <taxon>Eukaryota</taxon>
        <taxon>Metazoa</taxon>
        <taxon>Ecdysozoa</taxon>
        <taxon>Arthropoda</taxon>
        <taxon>Crustacea</taxon>
        <taxon>Oligostraca</taxon>
        <taxon>Ostracoda</taxon>
        <taxon>Podocopa</taxon>
        <taxon>Podocopida</taxon>
        <taxon>Cypridocopina</taxon>
        <taxon>Cypridoidea</taxon>
        <taxon>Cyprididae</taxon>
        <taxon>Notodromas</taxon>
    </lineage>
</organism>
<dbReference type="Proteomes" id="UP000678499">
    <property type="component" value="Unassembled WGS sequence"/>
</dbReference>
<evidence type="ECO:0000313" key="2">
    <source>
        <dbReference type="EMBL" id="CAD7272929.1"/>
    </source>
</evidence>
<gene>
    <name evidence="2" type="ORF">NMOB1V02_LOCUS840</name>
</gene>
<dbReference type="PANTHER" id="PTHR22916:SF3">
    <property type="entry name" value="UDP-GLCNAC:BETAGAL BETA-1,3-N-ACETYLGLUCOSAMINYLTRANSFERASE-LIKE PROTEIN 1"/>
    <property type="match status" value="1"/>
</dbReference>
<dbReference type="GO" id="GO:0016758">
    <property type="term" value="F:hexosyltransferase activity"/>
    <property type="evidence" value="ECO:0007669"/>
    <property type="project" value="UniProtKB-ARBA"/>
</dbReference>
<proteinExistence type="predicted"/>
<protein>
    <recommendedName>
        <fullName evidence="1">Glycosyltransferase 2-like domain-containing protein</fullName>
    </recommendedName>
</protein>
<keyword evidence="3" id="KW-1185">Reference proteome</keyword>
<sequence length="351" mass="39812">MSVCIVLPVYNAEKWLPETLTSVCDQTFQGDLTLSVYDDCSTDGSLEVVYSFVSKLEARNVKVLAIKGTSRGGVGFARNKAVEQCRAEFLCFLDADDVMRPERIDIQLRAAKLHPNAIIGSRVTRNPPDSTQRFTRWANNLDRVKLATQIFTSHGPTLLMPTWFCDRRVFERVGGFEEGHGFPEDLAFFYRHLDICENLNVEPGESLFRCSDALVEYRHVPGSATFSVSEEVIWNIRMRRLLELVLCKWDKFTIWNAGKQGRRFYRSLGADLRSKVNAFCDVDPKKISQAVYICEDEIAKKTGKPKVQILPVSAQLRPFVICVKLDLTGGQFEAILSQMELQEGVDYVLFS</sequence>
<reference evidence="2" key="1">
    <citation type="submission" date="2020-11" db="EMBL/GenBank/DDBJ databases">
        <authorList>
            <person name="Tran Van P."/>
        </authorList>
    </citation>
    <scope>NUCLEOTIDE SEQUENCE</scope>
</reference>
<dbReference type="Pfam" id="PF00535">
    <property type="entry name" value="Glycos_transf_2"/>
    <property type="match status" value="1"/>
</dbReference>
<dbReference type="OrthoDB" id="206708at2759"/>
<evidence type="ECO:0000259" key="1">
    <source>
        <dbReference type="Pfam" id="PF00535"/>
    </source>
</evidence>
<dbReference type="SUPFAM" id="SSF53448">
    <property type="entry name" value="Nucleotide-diphospho-sugar transferases"/>
    <property type="match status" value="1"/>
</dbReference>
<dbReference type="PANTHER" id="PTHR22916">
    <property type="entry name" value="GLYCOSYLTRANSFERASE"/>
    <property type="match status" value="1"/>
</dbReference>
<feature type="domain" description="Glycosyltransferase 2-like" evidence="1">
    <location>
        <begin position="4"/>
        <end position="172"/>
    </location>
</feature>